<feature type="region of interest" description="Disordered" evidence="2">
    <location>
        <begin position="433"/>
        <end position="505"/>
    </location>
</feature>
<dbReference type="Proteomes" id="UP001620645">
    <property type="component" value="Unassembled WGS sequence"/>
</dbReference>
<keyword evidence="3" id="KW-0472">Membrane</keyword>
<dbReference type="PANTHER" id="PTHR12348">
    <property type="entry name" value="TSC22"/>
    <property type="match status" value="1"/>
</dbReference>
<dbReference type="Gene3D" id="1.20.5.490">
    <property type="entry name" value="Single helix bin"/>
    <property type="match status" value="1"/>
</dbReference>
<dbReference type="EMBL" id="JBICCN010000355">
    <property type="protein sequence ID" value="KAL3075178.1"/>
    <property type="molecule type" value="Genomic_DNA"/>
</dbReference>
<dbReference type="SUPFAM" id="SSF58026">
    <property type="entry name" value="Delta-sleep-inducing peptide immunoreactive peptide"/>
    <property type="match status" value="1"/>
</dbReference>
<dbReference type="Pfam" id="PF01166">
    <property type="entry name" value="TSC22"/>
    <property type="match status" value="1"/>
</dbReference>
<dbReference type="PROSITE" id="PS01289">
    <property type="entry name" value="TSC22"/>
    <property type="match status" value="1"/>
</dbReference>
<dbReference type="Pfam" id="PF05439">
    <property type="entry name" value="JTB"/>
    <property type="match status" value="1"/>
</dbReference>
<comment type="caution">
    <text evidence="4">The sequence shown here is derived from an EMBL/GenBank/DDBJ whole genome shotgun (WGS) entry which is preliminary data.</text>
</comment>
<evidence type="ECO:0000256" key="1">
    <source>
        <dbReference type="ARBA" id="ARBA00007908"/>
    </source>
</evidence>
<feature type="transmembrane region" description="Helical" evidence="3">
    <location>
        <begin position="55"/>
        <end position="72"/>
    </location>
</feature>
<keyword evidence="3" id="KW-1133">Transmembrane helix</keyword>
<gene>
    <name evidence="4" type="ORF">niasHS_013401</name>
</gene>
<dbReference type="PANTHER" id="PTHR12348:SF26">
    <property type="entry name" value="PROTEIN TSCT-1"/>
    <property type="match status" value="1"/>
</dbReference>
<proteinExistence type="inferred from homology"/>
<feature type="region of interest" description="Disordered" evidence="2">
    <location>
        <begin position="622"/>
        <end position="682"/>
    </location>
</feature>
<feature type="compositionally biased region" description="Low complexity" evidence="2">
    <location>
        <begin position="593"/>
        <end position="603"/>
    </location>
</feature>
<dbReference type="InterPro" id="IPR008657">
    <property type="entry name" value="JTB"/>
</dbReference>
<keyword evidence="5" id="KW-1185">Reference proteome</keyword>
<feature type="compositionally biased region" description="Low complexity" evidence="2">
    <location>
        <begin position="491"/>
        <end position="505"/>
    </location>
</feature>
<feature type="transmembrane region" description="Helical" evidence="3">
    <location>
        <begin position="184"/>
        <end position="202"/>
    </location>
</feature>
<keyword evidence="3" id="KW-0812">Transmembrane</keyword>
<accession>A0ABD2I7Q0</accession>
<feature type="region of interest" description="Disordered" evidence="2">
    <location>
        <begin position="578"/>
        <end position="603"/>
    </location>
</feature>
<dbReference type="AlphaFoldDB" id="A0ABD2I7Q0"/>
<reference evidence="4 5" key="1">
    <citation type="submission" date="2024-10" db="EMBL/GenBank/DDBJ databases">
        <authorList>
            <person name="Kim D."/>
        </authorList>
    </citation>
    <scope>NUCLEOTIDE SEQUENCE [LARGE SCALE GENOMIC DNA]</scope>
    <source>
        <strain evidence="4">Taebaek</strain>
    </source>
</reference>
<feature type="compositionally biased region" description="Low complexity" evidence="2">
    <location>
        <begin position="622"/>
        <end position="646"/>
    </location>
</feature>
<organism evidence="4 5">
    <name type="scientific">Heterodera schachtii</name>
    <name type="common">Sugarbeet cyst nematode worm</name>
    <name type="synonym">Tylenchus schachtii</name>
    <dbReference type="NCBI Taxonomy" id="97005"/>
    <lineage>
        <taxon>Eukaryota</taxon>
        <taxon>Metazoa</taxon>
        <taxon>Ecdysozoa</taxon>
        <taxon>Nematoda</taxon>
        <taxon>Chromadorea</taxon>
        <taxon>Rhabditida</taxon>
        <taxon>Tylenchina</taxon>
        <taxon>Tylenchomorpha</taxon>
        <taxon>Tylenchoidea</taxon>
        <taxon>Heteroderidae</taxon>
        <taxon>Heteroderinae</taxon>
        <taxon>Heterodera</taxon>
    </lineage>
</organism>
<evidence type="ECO:0000256" key="2">
    <source>
        <dbReference type="SAM" id="MobiDB-lite"/>
    </source>
</evidence>
<protein>
    <submittedName>
        <fullName evidence="4">Uncharacterized protein</fullName>
    </submittedName>
</protein>
<dbReference type="InterPro" id="IPR000580">
    <property type="entry name" value="TSC22/Bun"/>
</dbReference>
<sequence>MLRPLPIVALPILLAQHQLRCFSRFVRGLRRTVRRAFLMATTVVPLFEWFTRRRLAILVGILIICSLFILLFEEYVEDSFAQADKLFRRQPSNLPHPICPSNGGVGANTSKSAIFATLTQHCQRCNDFELKALQSEHCRPTGYFDVYSCPAVAEYKVDNGTKSHHTIIYKPCLTMSRDQESDSFYMFCMASMASAVLSALYVRWRRELIERRAFGSSAHSYARLATAVVPVPAVFTRGRWECIDYKDTGANPWPCPPLPIDSNRSDQQLTMNAPPPPSFVVPSSSVSTCCSPSTFIGSGVSAVAPTFPPPSTASNAASTLAGATTPAATAVTATATAIGGGVATVAVTSGGGSGAPTTTASVPQASSAFSNGGGTATLTAAIPSTLFAAVGTPSVSSSSSAFLESVAHPSATPLSSSEAGTPVTELAPPLIGTVSATGTMSAPQNQQQQSPPPNFSANTSVPHFDISPAHSVPTTLGTEFVPSGNISAPDSNTTFTTTNTSSSSTIPIPVAIDNKIEQAMDLVKTHLTFAVREEVEILRSTIADLEGRVTLLEGENQILRQYAPAEVIANLPALVQQHQQQQREQQHQREQQQKAAAVANATGAGKNAMMQTVPSAPVIMDQHQQQYHHQQQAAHNQQQQQFHQQTSPPPPSSTVASSSTGGGAAATASSMSPPADEQPSQQ</sequence>
<feature type="compositionally biased region" description="Low complexity" evidence="2">
    <location>
        <begin position="653"/>
        <end position="675"/>
    </location>
</feature>
<evidence type="ECO:0000256" key="3">
    <source>
        <dbReference type="SAM" id="Phobius"/>
    </source>
</evidence>
<name>A0ABD2I7Q0_HETSC</name>
<evidence type="ECO:0000313" key="5">
    <source>
        <dbReference type="Proteomes" id="UP001620645"/>
    </source>
</evidence>
<comment type="similarity">
    <text evidence="1">Belongs to the TSC-22/Dip/Bun family.</text>
</comment>
<dbReference type="InterPro" id="IPR047862">
    <property type="entry name" value="TSC22/BUN_CS"/>
</dbReference>
<evidence type="ECO:0000313" key="4">
    <source>
        <dbReference type="EMBL" id="KAL3075178.1"/>
    </source>
</evidence>